<dbReference type="SUPFAM" id="SSF100950">
    <property type="entry name" value="NagB/RpiA/CoA transferase-like"/>
    <property type="match status" value="1"/>
</dbReference>
<dbReference type="GO" id="GO:0019509">
    <property type="term" value="P:L-methionine salvage from methylthioadenosine"/>
    <property type="evidence" value="ECO:0007669"/>
    <property type="project" value="UniProtKB-UniRule"/>
</dbReference>
<comment type="pathway">
    <text evidence="6">Amino-acid biosynthesis; L-methionine biosynthesis via salvage pathway; L-methionine from S-methyl-5-thio-alpha-D-ribose 1-phosphate: step 1/6.</text>
</comment>
<comment type="similarity">
    <text evidence="6">Belongs to the eIF-2B alpha/beta/delta subunits family. MtnA subfamily.</text>
</comment>
<dbReference type="PANTHER" id="PTHR43475">
    <property type="entry name" value="METHYLTHIORIBOSE-1-PHOSPHATE ISOMERASE"/>
    <property type="match status" value="1"/>
</dbReference>
<dbReference type="InterPro" id="IPR005251">
    <property type="entry name" value="IF-M1Pi"/>
</dbReference>
<dbReference type="Proteomes" id="UP000623129">
    <property type="component" value="Unassembled WGS sequence"/>
</dbReference>
<comment type="function">
    <text evidence="6">Catalyzes the interconversion of methylthioribose-1-phosphate (MTR-1-P) into methylthioribulose-1-phosphate (MTRu-1-P).</text>
</comment>
<dbReference type="AlphaFoldDB" id="A0A833VEI4"/>
<dbReference type="NCBIfam" id="NF004326">
    <property type="entry name" value="PRK05720.1"/>
    <property type="match status" value="1"/>
</dbReference>
<dbReference type="GO" id="GO:0005737">
    <property type="term" value="C:cytoplasm"/>
    <property type="evidence" value="ECO:0007669"/>
    <property type="project" value="UniProtKB-SubCell"/>
</dbReference>
<evidence type="ECO:0000256" key="2">
    <source>
        <dbReference type="ARBA" id="ARBA00022605"/>
    </source>
</evidence>
<evidence type="ECO:0000313" key="8">
    <source>
        <dbReference type="Proteomes" id="UP000623129"/>
    </source>
</evidence>
<dbReference type="GO" id="GO:0005634">
    <property type="term" value="C:nucleus"/>
    <property type="evidence" value="ECO:0007669"/>
    <property type="project" value="UniProtKB-SubCell"/>
</dbReference>
<dbReference type="NCBIfam" id="TIGR00524">
    <property type="entry name" value="eIF-2B_rel"/>
    <property type="match status" value="1"/>
</dbReference>
<evidence type="ECO:0000256" key="6">
    <source>
        <dbReference type="HAMAP-Rule" id="MF_03119"/>
    </source>
</evidence>
<gene>
    <name evidence="7" type="ORF">FCM35_KLT13905</name>
</gene>
<dbReference type="InterPro" id="IPR042529">
    <property type="entry name" value="IF_2B-like_C"/>
</dbReference>
<dbReference type="Gene3D" id="1.20.120.420">
    <property type="entry name" value="translation initiation factor eif-2b, domain 1"/>
    <property type="match status" value="1"/>
</dbReference>
<sequence length="387" mass="41031">MGESNETPEALQAICYQRGSLRLLDQRKLPLESVYLNIQDSKDGWNAIRDMVVRGAPAIAIAAALSLAVEIHSLEFKGAPADAADFIVKKLEFLVSSRPTAVNLSDAATKLGDLVQNTSETTTEVKTVFKAFVEAAEAMLENDVADNKAIGSHGAIFLRKKSEGLDKLCVLTHCNTGSLATAGYGTALGVIRALHAGGYLDKAFCTETRPFNQAKFQAIWLSFGSRLTAYELVHDKIPATLVTDSAVAALMKSGSVNAVVVGADRIAANGSDTANKIGTYSLALCAKHHGVQFYVAAPLTSIDLSISSGQQIVIEERSPKELLNSEGGLGKQVAASGIAVWNPAFDVTPASLITAIITEKGVITKSGDDVFDIKSFVESTSKRLTIE</sequence>
<dbReference type="UniPathway" id="UPA00904">
    <property type="reaction ID" value="UER00874"/>
</dbReference>
<comment type="subcellular location">
    <subcellularLocation>
        <location evidence="6">Cytoplasm</location>
    </subcellularLocation>
    <subcellularLocation>
        <location evidence="6">Nucleus</location>
    </subcellularLocation>
</comment>
<dbReference type="GO" id="GO:0046523">
    <property type="term" value="F:S-methyl-5-thioribose-1-phosphate isomerase activity"/>
    <property type="evidence" value="ECO:0007669"/>
    <property type="project" value="UniProtKB-UniRule"/>
</dbReference>
<keyword evidence="4 6" id="KW-0413">Isomerase</keyword>
<dbReference type="FunFam" id="1.20.120.420:FF:000002">
    <property type="entry name" value="Methylthioribose-1-phosphate isomerase"/>
    <property type="match status" value="1"/>
</dbReference>
<dbReference type="NCBIfam" id="TIGR00512">
    <property type="entry name" value="salvage_mtnA"/>
    <property type="match status" value="1"/>
</dbReference>
<dbReference type="HAMAP" id="MF_01678">
    <property type="entry name" value="Salvage_MtnA"/>
    <property type="match status" value="1"/>
</dbReference>
<feature type="active site" description="Proton donor" evidence="6">
    <location>
        <position position="264"/>
    </location>
</feature>
<comment type="caution">
    <text evidence="7">The sequence shown here is derived from an EMBL/GenBank/DDBJ whole genome shotgun (WGS) entry which is preliminary data.</text>
</comment>
<dbReference type="OrthoDB" id="2461at2759"/>
<comment type="catalytic activity">
    <reaction evidence="6">
        <text>5-(methylsulfanyl)-alpha-D-ribose 1-phosphate = 5-(methylsulfanyl)-D-ribulose 1-phosphate</text>
        <dbReference type="Rhea" id="RHEA:19989"/>
        <dbReference type="ChEBI" id="CHEBI:58533"/>
        <dbReference type="ChEBI" id="CHEBI:58548"/>
        <dbReference type="EC" id="5.3.1.23"/>
    </reaction>
</comment>
<dbReference type="EMBL" id="SWLB01000026">
    <property type="protein sequence ID" value="KAF3321689.1"/>
    <property type="molecule type" value="Genomic_DNA"/>
</dbReference>
<keyword evidence="2 6" id="KW-0028">Amino-acid biosynthesis</keyword>
<evidence type="ECO:0000256" key="3">
    <source>
        <dbReference type="ARBA" id="ARBA00023167"/>
    </source>
</evidence>
<dbReference type="EC" id="5.3.1.23" evidence="6"/>
<dbReference type="FunFam" id="3.40.50.10470:FF:000003">
    <property type="entry name" value="Methylthioribose-1-phosphate isomerase"/>
    <property type="match status" value="1"/>
</dbReference>
<evidence type="ECO:0000256" key="4">
    <source>
        <dbReference type="ARBA" id="ARBA00023235"/>
    </source>
</evidence>
<keyword evidence="5 6" id="KW-0539">Nucleus</keyword>
<evidence type="ECO:0000256" key="1">
    <source>
        <dbReference type="ARBA" id="ARBA00022490"/>
    </source>
</evidence>
<feature type="site" description="Transition state stabilizer" evidence="6">
    <location>
        <position position="174"/>
    </location>
</feature>
<dbReference type="InterPro" id="IPR000649">
    <property type="entry name" value="IF-2B-related"/>
</dbReference>
<dbReference type="Gene3D" id="3.40.50.10470">
    <property type="entry name" value="Translation initiation factor eif-2b, domain 2"/>
    <property type="match status" value="1"/>
</dbReference>
<keyword evidence="1 6" id="KW-0963">Cytoplasm</keyword>
<dbReference type="InterPro" id="IPR011559">
    <property type="entry name" value="Initiation_fac_2B_a/b/d"/>
</dbReference>
<accession>A0A833VEI4</accession>
<dbReference type="PANTHER" id="PTHR43475:SF1">
    <property type="entry name" value="METHYLTHIORIBOSE-1-PHOSPHATE ISOMERASE"/>
    <property type="match status" value="1"/>
</dbReference>
<keyword evidence="3 6" id="KW-0486">Methionine biosynthesis</keyword>
<protein>
    <recommendedName>
        <fullName evidence="6">Methylthioribose-1-phosphate isomerase</fullName>
        <shortName evidence="6">M1Pi</shortName>
        <shortName evidence="6">MTR-1-P isomerase</shortName>
        <ecNumber evidence="6">5.3.1.23</ecNumber>
    </recommendedName>
    <alternativeName>
        <fullName evidence="6">S-methyl-5-thioribose-1-phosphate isomerase</fullName>
    </alternativeName>
    <alternativeName>
        <fullName evidence="6">Translation initiation factor eIF-2B subunit alpha/beta/delta-like protein</fullName>
    </alternativeName>
</protein>
<evidence type="ECO:0000256" key="5">
    <source>
        <dbReference type="ARBA" id="ARBA00023242"/>
    </source>
</evidence>
<proteinExistence type="inferred from homology"/>
<dbReference type="Pfam" id="PF01008">
    <property type="entry name" value="IF-2B"/>
    <property type="match status" value="1"/>
</dbReference>
<dbReference type="InterPro" id="IPR037171">
    <property type="entry name" value="NagB/RpiA_transferase-like"/>
</dbReference>
<name>A0A833VEI4_9POAL</name>
<organism evidence="7 8">
    <name type="scientific">Carex littledalei</name>
    <dbReference type="NCBI Taxonomy" id="544730"/>
    <lineage>
        <taxon>Eukaryota</taxon>
        <taxon>Viridiplantae</taxon>
        <taxon>Streptophyta</taxon>
        <taxon>Embryophyta</taxon>
        <taxon>Tracheophyta</taxon>
        <taxon>Spermatophyta</taxon>
        <taxon>Magnoliopsida</taxon>
        <taxon>Liliopsida</taxon>
        <taxon>Poales</taxon>
        <taxon>Cyperaceae</taxon>
        <taxon>Cyperoideae</taxon>
        <taxon>Cariceae</taxon>
        <taxon>Carex</taxon>
        <taxon>Carex subgen. Euthyceras</taxon>
    </lineage>
</organism>
<evidence type="ECO:0000313" key="7">
    <source>
        <dbReference type="EMBL" id="KAF3321689.1"/>
    </source>
</evidence>
<dbReference type="InterPro" id="IPR027363">
    <property type="entry name" value="M1Pi_N"/>
</dbReference>
<keyword evidence="8" id="KW-1185">Reference proteome</keyword>
<reference evidence="7" key="1">
    <citation type="submission" date="2020-01" db="EMBL/GenBank/DDBJ databases">
        <title>Genome sequence of Kobresia littledalei, the first chromosome-level genome in the family Cyperaceae.</title>
        <authorList>
            <person name="Qu G."/>
        </authorList>
    </citation>
    <scope>NUCLEOTIDE SEQUENCE</scope>
    <source>
        <strain evidence="7">C.B.Clarke</strain>
        <tissue evidence="7">Leaf</tissue>
    </source>
</reference>